<feature type="region of interest" description="Disordered" evidence="1">
    <location>
        <begin position="204"/>
        <end position="229"/>
    </location>
</feature>
<evidence type="ECO:0000256" key="2">
    <source>
        <dbReference type="SAM" id="SignalP"/>
    </source>
</evidence>
<keyword evidence="2" id="KW-0732">Signal</keyword>
<reference evidence="3" key="1">
    <citation type="journal article" date="2020" name="Cell">
        <title>Large-Scale Comparative Analyses of Tick Genomes Elucidate Their Genetic Diversity and Vector Capacities.</title>
        <authorList>
            <consortium name="Tick Genome and Microbiome Consortium (TIGMIC)"/>
            <person name="Jia N."/>
            <person name="Wang J."/>
            <person name="Shi W."/>
            <person name="Du L."/>
            <person name="Sun Y."/>
            <person name="Zhan W."/>
            <person name="Jiang J.F."/>
            <person name="Wang Q."/>
            <person name="Zhang B."/>
            <person name="Ji P."/>
            <person name="Bell-Sakyi L."/>
            <person name="Cui X.M."/>
            <person name="Yuan T.T."/>
            <person name="Jiang B.G."/>
            <person name="Yang W.F."/>
            <person name="Lam T.T."/>
            <person name="Chang Q.C."/>
            <person name="Ding S.J."/>
            <person name="Wang X.J."/>
            <person name="Zhu J.G."/>
            <person name="Ruan X.D."/>
            <person name="Zhao L."/>
            <person name="Wei J.T."/>
            <person name="Ye R.Z."/>
            <person name="Que T.C."/>
            <person name="Du C.H."/>
            <person name="Zhou Y.H."/>
            <person name="Cheng J.X."/>
            <person name="Dai P.F."/>
            <person name="Guo W.B."/>
            <person name="Han X.H."/>
            <person name="Huang E.J."/>
            <person name="Li L.F."/>
            <person name="Wei W."/>
            <person name="Gao Y.C."/>
            <person name="Liu J.Z."/>
            <person name="Shao H.Z."/>
            <person name="Wang X."/>
            <person name="Wang C.C."/>
            <person name="Yang T.C."/>
            <person name="Huo Q.B."/>
            <person name="Li W."/>
            <person name="Chen H.Y."/>
            <person name="Chen S.E."/>
            <person name="Zhou L.G."/>
            <person name="Ni X.B."/>
            <person name="Tian J.H."/>
            <person name="Sheng Y."/>
            <person name="Liu T."/>
            <person name="Pan Y.S."/>
            <person name="Xia L.Y."/>
            <person name="Li J."/>
            <person name="Zhao F."/>
            <person name="Cao W.C."/>
        </authorList>
    </citation>
    <scope>NUCLEOTIDE SEQUENCE</scope>
    <source>
        <strain evidence="3">Rmic-2018</strain>
    </source>
</reference>
<name>A0A9J6ER69_RHIMP</name>
<feature type="signal peptide" evidence="2">
    <location>
        <begin position="1"/>
        <end position="25"/>
    </location>
</feature>
<protein>
    <recommendedName>
        <fullName evidence="5">Secreted protein</fullName>
    </recommendedName>
</protein>
<feature type="chain" id="PRO_5039905919" description="Secreted protein" evidence="2">
    <location>
        <begin position="26"/>
        <end position="334"/>
    </location>
</feature>
<dbReference type="EMBL" id="JABSTU010000002">
    <property type="protein sequence ID" value="KAH8036668.1"/>
    <property type="molecule type" value="Genomic_DNA"/>
</dbReference>
<evidence type="ECO:0000256" key="1">
    <source>
        <dbReference type="SAM" id="MobiDB-lite"/>
    </source>
</evidence>
<evidence type="ECO:0000313" key="4">
    <source>
        <dbReference type="Proteomes" id="UP000821866"/>
    </source>
</evidence>
<reference evidence="3" key="2">
    <citation type="submission" date="2021-09" db="EMBL/GenBank/DDBJ databases">
        <authorList>
            <person name="Jia N."/>
            <person name="Wang J."/>
            <person name="Shi W."/>
            <person name="Du L."/>
            <person name="Sun Y."/>
            <person name="Zhan W."/>
            <person name="Jiang J."/>
            <person name="Wang Q."/>
            <person name="Zhang B."/>
            <person name="Ji P."/>
            <person name="Sakyi L.B."/>
            <person name="Cui X."/>
            <person name="Yuan T."/>
            <person name="Jiang B."/>
            <person name="Yang W."/>
            <person name="Lam T.T.-Y."/>
            <person name="Chang Q."/>
            <person name="Ding S."/>
            <person name="Wang X."/>
            <person name="Zhu J."/>
            <person name="Ruan X."/>
            <person name="Zhao L."/>
            <person name="Wei J."/>
            <person name="Que T."/>
            <person name="Du C."/>
            <person name="Cheng J."/>
            <person name="Dai P."/>
            <person name="Han X."/>
            <person name="Huang E."/>
            <person name="Gao Y."/>
            <person name="Liu J."/>
            <person name="Shao H."/>
            <person name="Ye R."/>
            <person name="Li L."/>
            <person name="Wei W."/>
            <person name="Wang X."/>
            <person name="Wang C."/>
            <person name="Huo Q."/>
            <person name="Li W."/>
            <person name="Guo W."/>
            <person name="Chen H."/>
            <person name="Chen S."/>
            <person name="Zhou L."/>
            <person name="Zhou L."/>
            <person name="Ni X."/>
            <person name="Tian J."/>
            <person name="Zhou Y."/>
            <person name="Sheng Y."/>
            <person name="Liu T."/>
            <person name="Pan Y."/>
            <person name="Xia L."/>
            <person name="Li J."/>
            <person name="Zhao F."/>
            <person name="Cao W."/>
        </authorList>
    </citation>
    <scope>NUCLEOTIDE SEQUENCE</scope>
    <source>
        <strain evidence="3">Rmic-2018</strain>
        <tissue evidence="3">Larvae</tissue>
    </source>
</reference>
<sequence length="334" mass="37229">MFVVAFAKSLAHLALYVFVSKVCRTCRHFGLVLENPAVRRSSRLRWTRRAEAYWAATEVCVVNPSKRADRKSRCEIYSREVLPKFRPPLSVGRRVFRINALSVGPPASPPRPRLAVALLRSLSARLELRGEGSARRAPRTCYVTYLYSIQHQQLSRKCAPRQLPPPARCARAPAVASVQLNQRGGRHLPEERILLLRRPQCERVHEESSPEKRGRRVSVLPDDDDVFGLPEKEEKKGEGIYVNAKGGVIEPFPCVQFVCSTRGPLCVRTAPLLLSPISSPVNQGDIGGCGQRGSHCFRSNLPPLSPSYTLRRGTDAVSCDAPGTRFEQPAFAMR</sequence>
<keyword evidence="4" id="KW-1185">Reference proteome</keyword>
<organism evidence="3 4">
    <name type="scientific">Rhipicephalus microplus</name>
    <name type="common">Cattle tick</name>
    <name type="synonym">Boophilus microplus</name>
    <dbReference type="NCBI Taxonomy" id="6941"/>
    <lineage>
        <taxon>Eukaryota</taxon>
        <taxon>Metazoa</taxon>
        <taxon>Ecdysozoa</taxon>
        <taxon>Arthropoda</taxon>
        <taxon>Chelicerata</taxon>
        <taxon>Arachnida</taxon>
        <taxon>Acari</taxon>
        <taxon>Parasitiformes</taxon>
        <taxon>Ixodida</taxon>
        <taxon>Ixodoidea</taxon>
        <taxon>Ixodidae</taxon>
        <taxon>Rhipicephalinae</taxon>
        <taxon>Rhipicephalus</taxon>
        <taxon>Boophilus</taxon>
    </lineage>
</organism>
<accession>A0A9J6ER69</accession>
<dbReference type="VEuPathDB" id="VectorBase:LOC119179739"/>
<dbReference type="AlphaFoldDB" id="A0A9J6ER69"/>
<dbReference type="Proteomes" id="UP000821866">
    <property type="component" value="Chromosome 10"/>
</dbReference>
<evidence type="ECO:0000313" key="3">
    <source>
        <dbReference type="EMBL" id="KAH8036668.1"/>
    </source>
</evidence>
<evidence type="ECO:0008006" key="5">
    <source>
        <dbReference type="Google" id="ProtNLM"/>
    </source>
</evidence>
<comment type="caution">
    <text evidence="3">The sequence shown here is derived from an EMBL/GenBank/DDBJ whole genome shotgun (WGS) entry which is preliminary data.</text>
</comment>
<proteinExistence type="predicted"/>
<gene>
    <name evidence="3" type="ORF">HPB51_003920</name>
</gene>